<dbReference type="GO" id="GO:0003677">
    <property type="term" value="F:DNA binding"/>
    <property type="evidence" value="ECO:0007669"/>
    <property type="project" value="UniProtKB-KW"/>
</dbReference>
<evidence type="ECO:0000256" key="3">
    <source>
        <dbReference type="ARBA" id="ARBA00023015"/>
    </source>
</evidence>
<comment type="subcellular location">
    <subcellularLocation>
        <location evidence="1">Nucleus</location>
    </subcellularLocation>
</comment>
<protein>
    <recommendedName>
        <fullName evidence="7">Zn(2)-C6 fungal-type domain-containing protein</fullName>
    </recommendedName>
</protein>
<dbReference type="PROSITE" id="PS00463">
    <property type="entry name" value="ZN2_CY6_FUNGAL_1"/>
    <property type="match status" value="1"/>
</dbReference>
<name>A0A1L9PZ09_ASPVE</name>
<reference evidence="9" key="1">
    <citation type="journal article" date="2017" name="Genome Biol.">
        <title>Comparative genomics reveals high biological diversity and specific adaptations in the industrially and medically important fungal genus Aspergillus.</title>
        <authorList>
            <person name="de Vries R.P."/>
            <person name="Riley R."/>
            <person name="Wiebenga A."/>
            <person name="Aguilar-Osorio G."/>
            <person name="Amillis S."/>
            <person name="Uchima C.A."/>
            <person name="Anderluh G."/>
            <person name="Asadollahi M."/>
            <person name="Askin M."/>
            <person name="Barry K."/>
            <person name="Battaglia E."/>
            <person name="Bayram O."/>
            <person name="Benocci T."/>
            <person name="Braus-Stromeyer S.A."/>
            <person name="Caldana C."/>
            <person name="Canovas D."/>
            <person name="Cerqueira G.C."/>
            <person name="Chen F."/>
            <person name="Chen W."/>
            <person name="Choi C."/>
            <person name="Clum A."/>
            <person name="Dos Santos R.A."/>
            <person name="Damasio A.R."/>
            <person name="Diallinas G."/>
            <person name="Emri T."/>
            <person name="Fekete E."/>
            <person name="Flipphi M."/>
            <person name="Freyberg S."/>
            <person name="Gallo A."/>
            <person name="Gournas C."/>
            <person name="Habgood R."/>
            <person name="Hainaut M."/>
            <person name="Harispe M.L."/>
            <person name="Henrissat B."/>
            <person name="Hilden K.S."/>
            <person name="Hope R."/>
            <person name="Hossain A."/>
            <person name="Karabika E."/>
            <person name="Karaffa L."/>
            <person name="Karanyi Z."/>
            <person name="Krasevec N."/>
            <person name="Kuo A."/>
            <person name="Kusch H."/>
            <person name="LaButti K."/>
            <person name="Lagendijk E.L."/>
            <person name="Lapidus A."/>
            <person name="Levasseur A."/>
            <person name="Lindquist E."/>
            <person name="Lipzen A."/>
            <person name="Logrieco A.F."/>
            <person name="MacCabe A."/>
            <person name="Maekelae M.R."/>
            <person name="Malavazi I."/>
            <person name="Melin P."/>
            <person name="Meyer V."/>
            <person name="Mielnichuk N."/>
            <person name="Miskei M."/>
            <person name="Molnar A.P."/>
            <person name="Mule G."/>
            <person name="Ngan C.Y."/>
            <person name="Orejas M."/>
            <person name="Orosz E."/>
            <person name="Ouedraogo J.P."/>
            <person name="Overkamp K.M."/>
            <person name="Park H.-S."/>
            <person name="Perrone G."/>
            <person name="Piumi F."/>
            <person name="Punt P.J."/>
            <person name="Ram A.F."/>
            <person name="Ramon A."/>
            <person name="Rauscher S."/>
            <person name="Record E."/>
            <person name="Riano-Pachon D.M."/>
            <person name="Robert V."/>
            <person name="Roehrig J."/>
            <person name="Ruller R."/>
            <person name="Salamov A."/>
            <person name="Salih N.S."/>
            <person name="Samson R.A."/>
            <person name="Sandor E."/>
            <person name="Sanguinetti M."/>
            <person name="Schuetze T."/>
            <person name="Sepcic K."/>
            <person name="Shelest E."/>
            <person name="Sherlock G."/>
            <person name="Sophianopoulou V."/>
            <person name="Squina F.M."/>
            <person name="Sun H."/>
            <person name="Susca A."/>
            <person name="Todd R.B."/>
            <person name="Tsang A."/>
            <person name="Unkles S.E."/>
            <person name="van de Wiele N."/>
            <person name="van Rossen-Uffink D."/>
            <person name="Oliveira J.V."/>
            <person name="Vesth T.C."/>
            <person name="Visser J."/>
            <person name="Yu J.-H."/>
            <person name="Zhou M."/>
            <person name="Andersen M.R."/>
            <person name="Archer D.B."/>
            <person name="Baker S.E."/>
            <person name="Benoit I."/>
            <person name="Brakhage A.A."/>
            <person name="Braus G.H."/>
            <person name="Fischer R."/>
            <person name="Frisvad J.C."/>
            <person name="Goldman G.H."/>
            <person name="Houbraken J."/>
            <person name="Oakley B."/>
            <person name="Pocsi I."/>
            <person name="Scazzocchio C."/>
            <person name="Seiboth B."/>
            <person name="vanKuyk P.A."/>
            <person name="Wortman J."/>
            <person name="Dyer P.S."/>
            <person name="Grigoriev I.V."/>
        </authorList>
    </citation>
    <scope>NUCLEOTIDE SEQUENCE [LARGE SCALE GENOMIC DNA]</scope>
    <source>
        <strain evidence="9">CBS 583.65</strain>
    </source>
</reference>
<keyword evidence="5" id="KW-0804">Transcription</keyword>
<dbReference type="OrthoDB" id="5344325at2759"/>
<dbReference type="InterPro" id="IPR050613">
    <property type="entry name" value="Sec_Metabolite_Reg"/>
</dbReference>
<keyword evidence="9" id="KW-1185">Reference proteome</keyword>
<dbReference type="SUPFAM" id="SSF57701">
    <property type="entry name" value="Zn2/Cys6 DNA-binding domain"/>
    <property type="match status" value="1"/>
</dbReference>
<evidence type="ECO:0000256" key="2">
    <source>
        <dbReference type="ARBA" id="ARBA00022723"/>
    </source>
</evidence>
<dbReference type="AlphaFoldDB" id="A0A1L9PZ09"/>
<dbReference type="STRING" id="1036611.A0A1L9PZ09"/>
<sequence length="641" mass="72415">MQQGRKRRVTTCVPCHTRKQKCNRQYPCHHCTRRRRPEECVYKPAPLDRLLRARVGDETRNQTSDHAQSIKHLADVSKIDQSPMIPYGGGPRHQHAALAKSFGYFEDSSSNTMALLKNWDLHDEDGADNGAPPDMAQKIMYDLERMPRRDILDFLIQYFVSELNWMKQLVHAPSFLIHYQQWWANHRELTVGNVEFAVLILRICSYATQFLPSPTYPNDNISELPIGQVHNTCVEIGNSLSETCLALDWKGGLVRVQHILFAALNSSCEGRTDMFWEGIASASRAAQKAGVHTAAAEPGSGQEFDREMQRRTFCNLYLLDSHLSRQLDRVPFLPDDLVADMLPRLLLVPETSMADMDSDTTAPELFTERLMQVQLGRFWRKHPKKKTIPYDPTEAEQRYEQFCTEYLPTLHPALSLSPNKKWDTRIPKLSMQRQLLHITLFDSIAWNFRPLLLLNESQITQLPPYKQVLLQSQKQRLAQAAIEELAAVSNLHSMFGGGNTRFAAIIFNSFEASVLLLTLISQPDFPFDQTGESHDILGRQVTILTRNKAMQAVEKALNRLQLLSGVSDMAAAGARVVSQLFTKASRLSGSAAPAMIPSLSNTSELFPGSFSDLLELGTVVRHDGDWGAERSLDPNFVTGLF</sequence>
<dbReference type="Pfam" id="PF04082">
    <property type="entry name" value="Fungal_trans"/>
    <property type="match status" value="1"/>
</dbReference>
<dbReference type="Proteomes" id="UP000184073">
    <property type="component" value="Unassembled WGS sequence"/>
</dbReference>
<dbReference type="GO" id="GO:0006351">
    <property type="term" value="P:DNA-templated transcription"/>
    <property type="evidence" value="ECO:0007669"/>
    <property type="project" value="InterPro"/>
</dbReference>
<dbReference type="GO" id="GO:0000981">
    <property type="term" value="F:DNA-binding transcription factor activity, RNA polymerase II-specific"/>
    <property type="evidence" value="ECO:0007669"/>
    <property type="project" value="InterPro"/>
</dbReference>
<proteinExistence type="predicted"/>
<feature type="domain" description="Zn(2)-C6 fungal-type" evidence="7">
    <location>
        <begin position="11"/>
        <end position="42"/>
    </location>
</feature>
<dbReference type="InterPro" id="IPR001138">
    <property type="entry name" value="Zn2Cys6_DnaBD"/>
</dbReference>
<dbReference type="RefSeq" id="XP_040672541.1">
    <property type="nucleotide sequence ID" value="XM_040807661.1"/>
</dbReference>
<keyword evidence="3" id="KW-0805">Transcription regulation</keyword>
<keyword evidence="2" id="KW-0479">Metal-binding</keyword>
<dbReference type="CDD" id="cd12148">
    <property type="entry name" value="fungal_TF_MHR"/>
    <property type="match status" value="1"/>
</dbReference>
<keyword evidence="4" id="KW-0238">DNA-binding</keyword>
<dbReference type="GO" id="GO:0008270">
    <property type="term" value="F:zinc ion binding"/>
    <property type="evidence" value="ECO:0007669"/>
    <property type="project" value="InterPro"/>
</dbReference>
<dbReference type="PANTHER" id="PTHR31001">
    <property type="entry name" value="UNCHARACTERIZED TRANSCRIPTIONAL REGULATORY PROTEIN"/>
    <property type="match status" value="1"/>
</dbReference>
<evidence type="ECO:0000256" key="1">
    <source>
        <dbReference type="ARBA" id="ARBA00004123"/>
    </source>
</evidence>
<evidence type="ECO:0000313" key="8">
    <source>
        <dbReference type="EMBL" id="OJJ06779.1"/>
    </source>
</evidence>
<dbReference type="Gene3D" id="4.10.240.10">
    <property type="entry name" value="Zn(2)-C6 fungal-type DNA-binding domain"/>
    <property type="match status" value="1"/>
</dbReference>
<evidence type="ECO:0000256" key="6">
    <source>
        <dbReference type="ARBA" id="ARBA00023242"/>
    </source>
</evidence>
<dbReference type="PROSITE" id="PS50048">
    <property type="entry name" value="ZN2_CY6_FUNGAL_2"/>
    <property type="match status" value="1"/>
</dbReference>
<gene>
    <name evidence="8" type="ORF">ASPVEDRAFT_140503</name>
</gene>
<dbReference type="GO" id="GO:0005634">
    <property type="term" value="C:nucleus"/>
    <property type="evidence" value="ECO:0007669"/>
    <property type="project" value="UniProtKB-SubCell"/>
</dbReference>
<accession>A0A1L9PZ09</accession>
<organism evidence="8 9">
    <name type="scientific">Aspergillus versicolor CBS 583.65</name>
    <dbReference type="NCBI Taxonomy" id="1036611"/>
    <lineage>
        <taxon>Eukaryota</taxon>
        <taxon>Fungi</taxon>
        <taxon>Dikarya</taxon>
        <taxon>Ascomycota</taxon>
        <taxon>Pezizomycotina</taxon>
        <taxon>Eurotiomycetes</taxon>
        <taxon>Eurotiomycetidae</taxon>
        <taxon>Eurotiales</taxon>
        <taxon>Aspergillaceae</taxon>
        <taxon>Aspergillus</taxon>
        <taxon>Aspergillus subgen. Nidulantes</taxon>
    </lineage>
</organism>
<dbReference type="InterPro" id="IPR007219">
    <property type="entry name" value="XnlR_reg_dom"/>
</dbReference>
<evidence type="ECO:0000256" key="4">
    <source>
        <dbReference type="ARBA" id="ARBA00023125"/>
    </source>
</evidence>
<dbReference type="VEuPathDB" id="FungiDB:ASPVEDRAFT_140503"/>
<dbReference type="GeneID" id="63723172"/>
<dbReference type="SMART" id="SM00066">
    <property type="entry name" value="GAL4"/>
    <property type="match status" value="1"/>
</dbReference>
<evidence type="ECO:0000256" key="5">
    <source>
        <dbReference type="ARBA" id="ARBA00023163"/>
    </source>
</evidence>
<evidence type="ECO:0000259" key="7">
    <source>
        <dbReference type="PROSITE" id="PS50048"/>
    </source>
</evidence>
<dbReference type="PANTHER" id="PTHR31001:SF87">
    <property type="entry name" value="COL-21"/>
    <property type="match status" value="1"/>
</dbReference>
<dbReference type="Pfam" id="PF00172">
    <property type="entry name" value="Zn_clus"/>
    <property type="match status" value="1"/>
</dbReference>
<dbReference type="EMBL" id="KV878135">
    <property type="protein sequence ID" value="OJJ06779.1"/>
    <property type="molecule type" value="Genomic_DNA"/>
</dbReference>
<keyword evidence="6" id="KW-0539">Nucleus</keyword>
<evidence type="ECO:0000313" key="9">
    <source>
        <dbReference type="Proteomes" id="UP000184073"/>
    </source>
</evidence>
<dbReference type="InterPro" id="IPR036864">
    <property type="entry name" value="Zn2-C6_fun-type_DNA-bd_sf"/>
</dbReference>